<dbReference type="Pfam" id="PF02558">
    <property type="entry name" value="ApbA"/>
    <property type="match status" value="1"/>
</dbReference>
<comment type="catalytic activity">
    <reaction evidence="10 11">
        <text>(R)-pantoate + NADP(+) = 2-dehydropantoate + NADPH + H(+)</text>
        <dbReference type="Rhea" id="RHEA:16233"/>
        <dbReference type="ChEBI" id="CHEBI:11561"/>
        <dbReference type="ChEBI" id="CHEBI:15378"/>
        <dbReference type="ChEBI" id="CHEBI:15980"/>
        <dbReference type="ChEBI" id="CHEBI:57783"/>
        <dbReference type="ChEBI" id="CHEBI:58349"/>
        <dbReference type="EC" id="1.1.1.169"/>
    </reaction>
</comment>
<dbReference type="InterPro" id="IPR013332">
    <property type="entry name" value="KPR_N"/>
</dbReference>
<dbReference type="InterPro" id="IPR050838">
    <property type="entry name" value="Ketopantoate_reductase"/>
</dbReference>
<dbReference type="InterPro" id="IPR008927">
    <property type="entry name" value="6-PGluconate_DH-like_C_sf"/>
</dbReference>
<evidence type="ECO:0000256" key="5">
    <source>
        <dbReference type="ARBA" id="ARBA00019465"/>
    </source>
</evidence>
<sequence>MLSIHIVGAGSLGLLFAGRLAYAGARVTLWCRTREQKEVIQHSGIVIRNLEGQVAIQAADQERLTVSSIDEYHGRGGPQDADFTLLTVKQGAVKETAEQLFVPYQGHRLVCLQNGTGHVQRLNKLLPAWQVYTAVTTEGASRAGLAEVVHAGSGETHLGLMKALHPQEPALQGAPGNHSGNGELELKNLMHQAGFKTFLSNSLDKFMYRKLLINAVINPLTALWRVTNGELLASDERIAFMRLLYEEGTAVYRACGISYDEDLWERILGVCRATSGNTSSMLRDVEEGKETEIAAINGSIVHLAEGCGVQAAAHRLIWRLIEGLHH</sequence>
<evidence type="ECO:0000256" key="4">
    <source>
        <dbReference type="ARBA" id="ARBA00013014"/>
    </source>
</evidence>
<dbReference type="SUPFAM" id="SSF51735">
    <property type="entry name" value="NAD(P)-binding Rossmann-fold domains"/>
    <property type="match status" value="1"/>
</dbReference>
<evidence type="ECO:0000256" key="1">
    <source>
        <dbReference type="ARBA" id="ARBA00002919"/>
    </source>
</evidence>
<dbReference type="InterPro" id="IPR036291">
    <property type="entry name" value="NAD(P)-bd_dom_sf"/>
</dbReference>
<comment type="function">
    <text evidence="1 11">Catalyzes the NADPH-dependent reduction of ketopantoate into pantoic acid.</text>
</comment>
<dbReference type="AlphaFoldDB" id="A0A4P8XKS3"/>
<dbReference type="GO" id="GO:0005737">
    <property type="term" value="C:cytoplasm"/>
    <property type="evidence" value="ECO:0007669"/>
    <property type="project" value="TreeGrafter"/>
</dbReference>
<dbReference type="Pfam" id="PF08546">
    <property type="entry name" value="ApbA_C"/>
    <property type="match status" value="1"/>
</dbReference>
<dbReference type="KEGG" id="palo:E6C60_1504"/>
<comment type="similarity">
    <text evidence="3 11">Belongs to the ketopantoate reductase family.</text>
</comment>
<dbReference type="FunFam" id="1.10.1040.10:FF:000017">
    <property type="entry name" value="2-dehydropantoate 2-reductase"/>
    <property type="match status" value="1"/>
</dbReference>
<dbReference type="EMBL" id="CP040396">
    <property type="protein sequence ID" value="QCT02220.1"/>
    <property type="molecule type" value="Genomic_DNA"/>
</dbReference>
<keyword evidence="8 11" id="KW-0560">Oxidoreductase</keyword>
<name>A0A4P8XKS3_9BACL</name>
<dbReference type="EC" id="1.1.1.169" evidence="4 11"/>
<evidence type="ECO:0000256" key="8">
    <source>
        <dbReference type="ARBA" id="ARBA00023002"/>
    </source>
</evidence>
<organism evidence="14 15">
    <name type="scientific">Paenibacillus algicola</name>
    <dbReference type="NCBI Taxonomy" id="2565926"/>
    <lineage>
        <taxon>Bacteria</taxon>
        <taxon>Bacillati</taxon>
        <taxon>Bacillota</taxon>
        <taxon>Bacilli</taxon>
        <taxon>Bacillales</taxon>
        <taxon>Paenibacillaceae</taxon>
        <taxon>Paenibacillus</taxon>
    </lineage>
</organism>
<dbReference type="GO" id="GO:0008677">
    <property type="term" value="F:2-dehydropantoate 2-reductase activity"/>
    <property type="evidence" value="ECO:0007669"/>
    <property type="project" value="UniProtKB-EC"/>
</dbReference>
<evidence type="ECO:0000256" key="9">
    <source>
        <dbReference type="ARBA" id="ARBA00032024"/>
    </source>
</evidence>
<dbReference type="SUPFAM" id="SSF48179">
    <property type="entry name" value="6-phosphogluconate dehydrogenase C-terminal domain-like"/>
    <property type="match status" value="1"/>
</dbReference>
<evidence type="ECO:0000256" key="11">
    <source>
        <dbReference type="RuleBase" id="RU362068"/>
    </source>
</evidence>
<dbReference type="InterPro" id="IPR013752">
    <property type="entry name" value="KPA_reductase"/>
</dbReference>
<dbReference type="GO" id="GO:0015940">
    <property type="term" value="P:pantothenate biosynthetic process"/>
    <property type="evidence" value="ECO:0007669"/>
    <property type="project" value="UniProtKB-UniPathway"/>
</dbReference>
<evidence type="ECO:0000256" key="3">
    <source>
        <dbReference type="ARBA" id="ARBA00007870"/>
    </source>
</evidence>
<evidence type="ECO:0000256" key="6">
    <source>
        <dbReference type="ARBA" id="ARBA00022655"/>
    </source>
</evidence>
<dbReference type="GO" id="GO:0050661">
    <property type="term" value="F:NADP binding"/>
    <property type="evidence" value="ECO:0007669"/>
    <property type="project" value="TreeGrafter"/>
</dbReference>
<dbReference type="UniPathway" id="UPA00028">
    <property type="reaction ID" value="UER00004"/>
</dbReference>
<dbReference type="PANTHER" id="PTHR43765">
    <property type="entry name" value="2-DEHYDROPANTOATE 2-REDUCTASE-RELATED"/>
    <property type="match status" value="1"/>
</dbReference>
<reference evidence="14 15" key="1">
    <citation type="submission" date="2019-05" db="EMBL/GenBank/DDBJ databases">
        <authorList>
            <person name="Chen C."/>
        </authorList>
    </citation>
    <scope>NUCLEOTIDE SEQUENCE [LARGE SCALE GENOMIC DNA]</scope>
    <source>
        <strain evidence="14 15">HB172198</strain>
    </source>
</reference>
<evidence type="ECO:0000313" key="14">
    <source>
        <dbReference type="EMBL" id="QCT02220.1"/>
    </source>
</evidence>
<dbReference type="Gene3D" id="1.10.1040.10">
    <property type="entry name" value="N-(1-d-carboxylethyl)-l-norvaline Dehydrogenase, domain 2"/>
    <property type="match status" value="1"/>
</dbReference>
<feature type="domain" description="Ketopantoate reductase C-terminal" evidence="13">
    <location>
        <begin position="207"/>
        <end position="323"/>
    </location>
</feature>
<evidence type="ECO:0000256" key="10">
    <source>
        <dbReference type="ARBA" id="ARBA00048793"/>
    </source>
</evidence>
<dbReference type="RefSeq" id="WP_138225276.1">
    <property type="nucleotide sequence ID" value="NZ_CP040396.1"/>
</dbReference>
<dbReference type="PANTHER" id="PTHR43765:SF2">
    <property type="entry name" value="2-DEHYDROPANTOATE 2-REDUCTASE"/>
    <property type="match status" value="1"/>
</dbReference>
<accession>A0A4P8XKS3</accession>
<dbReference type="Proteomes" id="UP000300879">
    <property type="component" value="Chromosome"/>
</dbReference>
<dbReference type="NCBIfam" id="TIGR00745">
    <property type="entry name" value="apbA_panE"/>
    <property type="match status" value="1"/>
</dbReference>
<evidence type="ECO:0000259" key="13">
    <source>
        <dbReference type="Pfam" id="PF08546"/>
    </source>
</evidence>
<dbReference type="OrthoDB" id="9800163at2"/>
<gene>
    <name evidence="14" type="ORF">E6C60_1504</name>
</gene>
<feature type="domain" description="Ketopantoate reductase N-terminal" evidence="12">
    <location>
        <begin position="4"/>
        <end position="161"/>
    </location>
</feature>
<evidence type="ECO:0000259" key="12">
    <source>
        <dbReference type="Pfam" id="PF02558"/>
    </source>
</evidence>
<dbReference type="InterPro" id="IPR013328">
    <property type="entry name" value="6PGD_dom2"/>
</dbReference>
<proteinExistence type="inferred from homology"/>
<keyword evidence="6 11" id="KW-0566">Pantothenate biosynthesis</keyword>
<evidence type="ECO:0000256" key="2">
    <source>
        <dbReference type="ARBA" id="ARBA00004994"/>
    </source>
</evidence>
<keyword evidence="7 11" id="KW-0521">NADP</keyword>
<evidence type="ECO:0000256" key="7">
    <source>
        <dbReference type="ARBA" id="ARBA00022857"/>
    </source>
</evidence>
<comment type="pathway">
    <text evidence="2 11">Cofactor biosynthesis; (R)-pantothenate biosynthesis; (R)-pantoate from 3-methyl-2-oxobutanoate: step 2/2.</text>
</comment>
<dbReference type="Gene3D" id="3.40.50.720">
    <property type="entry name" value="NAD(P)-binding Rossmann-like Domain"/>
    <property type="match status" value="1"/>
</dbReference>
<protein>
    <recommendedName>
        <fullName evidence="5 11">2-dehydropantoate 2-reductase</fullName>
        <ecNumber evidence="4 11">1.1.1.169</ecNumber>
    </recommendedName>
    <alternativeName>
        <fullName evidence="9 11">Ketopantoate reductase</fullName>
    </alternativeName>
</protein>
<keyword evidence="15" id="KW-1185">Reference proteome</keyword>
<evidence type="ECO:0000313" key="15">
    <source>
        <dbReference type="Proteomes" id="UP000300879"/>
    </source>
</evidence>
<dbReference type="InterPro" id="IPR003710">
    <property type="entry name" value="ApbA"/>
</dbReference>